<proteinExistence type="predicted"/>
<dbReference type="KEGG" id="eff:skT53_33020"/>
<dbReference type="SUPFAM" id="SSF53756">
    <property type="entry name" value="UDP-Glycosyltransferase/glycogen phosphorylase"/>
    <property type="match status" value="1"/>
</dbReference>
<reference evidence="1 2" key="1">
    <citation type="submission" date="2020-08" db="EMBL/GenBank/DDBJ databases">
        <title>Complete Genome Sequence of Effusibacillus dendaii Strain skT53, Isolated from Farmland soil.</title>
        <authorList>
            <person name="Konishi T."/>
            <person name="Kawasaki H."/>
        </authorList>
    </citation>
    <scope>NUCLEOTIDE SEQUENCE [LARGE SCALE GENOMIC DNA]</scope>
    <source>
        <strain evidence="2">skT53</strain>
    </source>
</reference>
<dbReference type="Proteomes" id="UP000593802">
    <property type="component" value="Chromosome"/>
</dbReference>
<dbReference type="AlphaFoldDB" id="A0A7I8DE60"/>
<evidence type="ECO:0000313" key="1">
    <source>
        <dbReference type="EMBL" id="BCJ88317.1"/>
    </source>
</evidence>
<accession>A0A7I8DE60</accession>
<organism evidence="1 2">
    <name type="scientific">Effusibacillus dendaii</name>
    <dbReference type="NCBI Taxonomy" id="2743772"/>
    <lineage>
        <taxon>Bacteria</taxon>
        <taxon>Bacillati</taxon>
        <taxon>Bacillota</taxon>
        <taxon>Bacilli</taxon>
        <taxon>Bacillales</taxon>
        <taxon>Alicyclobacillaceae</taxon>
        <taxon>Effusibacillus</taxon>
    </lineage>
</organism>
<sequence>MRILVATYWPLPHIGGVSTYVDTLRSGLGRLGHVVEILAQHPDLTGFYLLKARLYKKSKGQEDYLRYLVHNVTDVTSGGTLFSQGLFRSFRFGIWNWNRSQPGKAMPHGKPVFLTGLLGRWRTKKPIISWGGVPHMI</sequence>
<evidence type="ECO:0000313" key="2">
    <source>
        <dbReference type="Proteomes" id="UP000593802"/>
    </source>
</evidence>
<name>A0A7I8DE60_9BACL</name>
<gene>
    <name evidence="1" type="ORF">skT53_33020</name>
</gene>
<dbReference type="Gene3D" id="3.40.50.2000">
    <property type="entry name" value="Glycogen Phosphorylase B"/>
    <property type="match status" value="1"/>
</dbReference>
<evidence type="ECO:0008006" key="3">
    <source>
        <dbReference type="Google" id="ProtNLM"/>
    </source>
</evidence>
<dbReference type="RefSeq" id="WP_200758944.1">
    <property type="nucleotide sequence ID" value="NZ_AP023366.1"/>
</dbReference>
<keyword evidence="2" id="KW-1185">Reference proteome</keyword>
<protein>
    <recommendedName>
        <fullName evidence="3">Glycosyltransferase subfamily 4-like N-terminal domain-containing protein</fullName>
    </recommendedName>
</protein>
<dbReference type="EMBL" id="AP023366">
    <property type="protein sequence ID" value="BCJ88317.1"/>
    <property type="molecule type" value="Genomic_DNA"/>
</dbReference>